<keyword evidence="3" id="KW-1185">Reference proteome</keyword>
<feature type="region of interest" description="Disordered" evidence="1">
    <location>
        <begin position="120"/>
        <end position="152"/>
    </location>
</feature>
<reference evidence="2" key="1">
    <citation type="submission" date="2017-07" db="EMBL/GenBank/DDBJ databases">
        <title>Taro Niue Genome Assembly and Annotation.</title>
        <authorList>
            <person name="Atibalentja N."/>
            <person name="Keating K."/>
            <person name="Fields C.J."/>
        </authorList>
    </citation>
    <scope>NUCLEOTIDE SEQUENCE</scope>
    <source>
        <strain evidence="2">Niue_2</strain>
        <tissue evidence="2">Leaf</tissue>
    </source>
</reference>
<feature type="compositionally biased region" description="Basic residues" evidence="1">
    <location>
        <begin position="174"/>
        <end position="192"/>
    </location>
</feature>
<name>A0A843V7T1_COLES</name>
<dbReference type="OrthoDB" id="5307922at2759"/>
<evidence type="ECO:0000256" key="1">
    <source>
        <dbReference type="SAM" id="MobiDB-lite"/>
    </source>
</evidence>
<dbReference type="EMBL" id="NMUH01001422">
    <property type="protein sequence ID" value="MQL92198.1"/>
    <property type="molecule type" value="Genomic_DNA"/>
</dbReference>
<feature type="compositionally biased region" description="Gly residues" evidence="1">
    <location>
        <begin position="137"/>
        <end position="152"/>
    </location>
</feature>
<comment type="caution">
    <text evidence="2">The sequence shown here is derived from an EMBL/GenBank/DDBJ whole genome shotgun (WGS) entry which is preliminary data.</text>
</comment>
<dbReference type="AlphaFoldDB" id="A0A843V7T1"/>
<dbReference type="Proteomes" id="UP000652761">
    <property type="component" value="Unassembled WGS sequence"/>
</dbReference>
<accession>A0A843V7T1</accession>
<proteinExistence type="predicted"/>
<evidence type="ECO:0000313" key="2">
    <source>
        <dbReference type="EMBL" id="MQL92198.1"/>
    </source>
</evidence>
<feature type="compositionally biased region" description="Low complexity" evidence="1">
    <location>
        <begin position="120"/>
        <end position="136"/>
    </location>
</feature>
<sequence length="284" mass="30245">MDKSRIQGSVAAVAIAGHTGDGEDHFWIGLSAGKSRSWDVVLRYPWVRKMMVAALQLHMVHGWLPRLLKGGGVLCTSLEGEALALYTNPELMLITGGLKIGKHLYYGSLAGTMLAASTSTSSPPLPAQLGRAAAGAAEGGGQAGGAERGGVAGAAPRGGLHCRVPVVDEVPQPGHRRRQRHQVQPHLSRRPRPLIPGHLRAALRVPFAPETPSIPATPPTLNGFTQEAEREAKGMSGTVMSGFRPEVVPVYRELVGEFAPTMTTIFMKFSASLVVIYSREDPDQ</sequence>
<gene>
    <name evidence="2" type="ORF">Taro_024820</name>
</gene>
<protein>
    <submittedName>
        <fullName evidence="2">Uncharacterized protein</fullName>
    </submittedName>
</protein>
<evidence type="ECO:0000313" key="3">
    <source>
        <dbReference type="Proteomes" id="UP000652761"/>
    </source>
</evidence>
<feature type="region of interest" description="Disordered" evidence="1">
    <location>
        <begin position="173"/>
        <end position="193"/>
    </location>
</feature>
<organism evidence="2 3">
    <name type="scientific">Colocasia esculenta</name>
    <name type="common">Wild taro</name>
    <name type="synonym">Arum esculentum</name>
    <dbReference type="NCBI Taxonomy" id="4460"/>
    <lineage>
        <taxon>Eukaryota</taxon>
        <taxon>Viridiplantae</taxon>
        <taxon>Streptophyta</taxon>
        <taxon>Embryophyta</taxon>
        <taxon>Tracheophyta</taxon>
        <taxon>Spermatophyta</taxon>
        <taxon>Magnoliopsida</taxon>
        <taxon>Liliopsida</taxon>
        <taxon>Araceae</taxon>
        <taxon>Aroideae</taxon>
        <taxon>Colocasieae</taxon>
        <taxon>Colocasia</taxon>
    </lineage>
</organism>